<dbReference type="PANTHER" id="PTHR35149:SF2">
    <property type="entry name" value="DUF262 DOMAIN-CONTAINING PROTEIN"/>
    <property type="match status" value="1"/>
</dbReference>
<name>A0A0Q9ZH69_9FLAO</name>
<comment type="caution">
    <text evidence="3">The sequence shown here is derived from an EMBL/GenBank/DDBJ whole genome shotgun (WGS) entry which is preliminary data.</text>
</comment>
<dbReference type="InterPro" id="IPR057156">
    <property type="entry name" value="DUF7834"/>
</dbReference>
<reference evidence="3" key="1">
    <citation type="submission" date="2015-10" db="EMBL/GenBank/DDBJ databases">
        <title>Draft genome sequence of Salegentibacter mishustinae KCTC 12263.</title>
        <authorList>
            <person name="Lin W."/>
            <person name="Zheng Q."/>
        </authorList>
    </citation>
    <scope>NUCLEOTIDE SEQUENCE [LARGE SCALE GENOMIC DNA]</scope>
    <source>
        <strain evidence="3">KCTC 12263</strain>
    </source>
</reference>
<dbReference type="InterPro" id="IPR004919">
    <property type="entry name" value="GmrSD_N"/>
</dbReference>
<gene>
    <name evidence="3" type="ORF">APR42_05495</name>
</gene>
<feature type="domain" description="GmrSD restriction endonucleases N-terminal" evidence="1">
    <location>
        <begin position="19"/>
        <end position="179"/>
    </location>
</feature>
<evidence type="ECO:0000259" key="2">
    <source>
        <dbReference type="Pfam" id="PF25202"/>
    </source>
</evidence>
<accession>A0A0Q9ZH69</accession>
<protein>
    <submittedName>
        <fullName evidence="3">Uncharacterized protein</fullName>
    </submittedName>
</protein>
<dbReference type="RefSeq" id="WP_057481913.1">
    <property type="nucleotide sequence ID" value="NZ_BMWR01000001.1"/>
</dbReference>
<dbReference type="Pfam" id="PF25202">
    <property type="entry name" value="DUF7834"/>
    <property type="match status" value="1"/>
</dbReference>
<dbReference type="Pfam" id="PF03235">
    <property type="entry name" value="GmrSD_N"/>
    <property type="match status" value="1"/>
</dbReference>
<dbReference type="OrthoDB" id="9798761at2"/>
<feature type="domain" description="DUF7834" evidence="2">
    <location>
        <begin position="190"/>
        <end position="421"/>
    </location>
</feature>
<keyword evidence="4" id="KW-1185">Reference proteome</keyword>
<dbReference type="Proteomes" id="UP000051643">
    <property type="component" value="Unassembled WGS sequence"/>
</dbReference>
<dbReference type="EMBL" id="LKTP01000023">
    <property type="protein sequence ID" value="KRG28241.1"/>
    <property type="molecule type" value="Genomic_DNA"/>
</dbReference>
<dbReference type="AlphaFoldDB" id="A0A0Q9ZH69"/>
<evidence type="ECO:0000259" key="1">
    <source>
        <dbReference type="Pfam" id="PF03235"/>
    </source>
</evidence>
<proteinExistence type="predicted"/>
<dbReference type="STRING" id="270918.APR42_05495"/>
<evidence type="ECO:0000313" key="3">
    <source>
        <dbReference type="EMBL" id="KRG28241.1"/>
    </source>
</evidence>
<sequence length="440" mass="51792">MSKICPPEIISVKNLVTTKIEIPGYQRPYKWRLKNVDDLLNDIIFFSSKKPSYRLGTVIIDRSNDIDEIVDGQQRLLTLVLISKALEEKSMLEESDKFEIPLLKEDFTHSISRMNLLRNYQHILTRIGDFKPEVIKFFLYQCELVKVSIGSIREAFQFFDSQNSRGKALYPHNLLKAFHLREMEDASDDEKINAVQNWDATESLKLKNLFGSYLYKVRKWSKGKAAMDLTNDELDIFKGIKLSQAEQFPYARSFEMNNTFLNNYDKFSEDSNPPAYPQQLDGVIINGKRFFEFTNQTLANIEFITNYDSEFWNAIYSNQTSNILKFLRGNGGQNRKGDQYCKLLFENTILYYYSKFHNHQLEKILPIIFLWSFRERLNLKAVRYETINNHANHYNSLFHTIKEALDPSELLLYQLKPVKFNFENVYGLDVIFEKYNKLKS</sequence>
<dbReference type="PANTHER" id="PTHR35149">
    <property type="entry name" value="SLL5132 PROTEIN"/>
    <property type="match status" value="1"/>
</dbReference>
<evidence type="ECO:0000313" key="4">
    <source>
        <dbReference type="Proteomes" id="UP000051643"/>
    </source>
</evidence>
<organism evidence="3 4">
    <name type="scientific">Salegentibacter mishustinae</name>
    <dbReference type="NCBI Taxonomy" id="270918"/>
    <lineage>
        <taxon>Bacteria</taxon>
        <taxon>Pseudomonadati</taxon>
        <taxon>Bacteroidota</taxon>
        <taxon>Flavobacteriia</taxon>
        <taxon>Flavobacteriales</taxon>
        <taxon>Flavobacteriaceae</taxon>
        <taxon>Salegentibacter</taxon>
    </lineage>
</organism>